<accession>A0A183F8J9</accession>
<name>A0A183F8J9_HELPZ</name>
<evidence type="ECO:0000313" key="3">
    <source>
        <dbReference type="WBParaSite" id="HPBE_0000249101-mRNA-1"/>
    </source>
</evidence>
<reference evidence="3" key="2">
    <citation type="submission" date="2019-09" db="UniProtKB">
        <authorList>
            <consortium name="WormBaseParasite"/>
        </authorList>
    </citation>
    <scope>IDENTIFICATION</scope>
</reference>
<reference evidence="1 2" key="1">
    <citation type="submission" date="2018-11" db="EMBL/GenBank/DDBJ databases">
        <authorList>
            <consortium name="Pathogen Informatics"/>
        </authorList>
    </citation>
    <scope>NUCLEOTIDE SEQUENCE [LARGE SCALE GENOMIC DNA]</scope>
</reference>
<dbReference type="AlphaFoldDB" id="A0A183F8J9"/>
<gene>
    <name evidence="1" type="ORF">HPBE_LOCUS2492</name>
</gene>
<dbReference type="Proteomes" id="UP000050761">
    <property type="component" value="Unassembled WGS sequence"/>
</dbReference>
<evidence type="ECO:0000313" key="1">
    <source>
        <dbReference type="EMBL" id="VDO25671.1"/>
    </source>
</evidence>
<proteinExistence type="predicted"/>
<keyword evidence="2" id="KW-1185">Reference proteome</keyword>
<evidence type="ECO:0000313" key="2">
    <source>
        <dbReference type="Proteomes" id="UP000050761"/>
    </source>
</evidence>
<sequence>MLQKITDAEKTVRYRRALRPLNESRSPSPLPEIRIAASIVHHGKNVYATPNKGVLDGYTFDGNSNILLTPNHLTTPRTCPKKMGVMAHLRQMVSHRPLKRRPLLHDSPSETRLAKQLARARIREIQSPRCVERSISFIALNKKIGRRVLRVRLVAPPCIYVISGMNTVFASS</sequence>
<organism evidence="2 3">
    <name type="scientific">Heligmosomoides polygyrus</name>
    <name type="common">Parasitic roundworm</name>
    <dbReference type="NCBI Taxonomy" id="6339"/>
    <lineage>
        <taxon>Eukaryota</taxon>
        <taxon>Metazoa</taxon>
        <taxon>Ecdysozoa</taxon>
        <taxon>Nematoda</taxon>
        <taxon>Chromadorea</taxon>
        <taxon>Rhabditida</taxon>
        <taxon>Rhabditina</taxon>
        <taxon>Rhabditomorpha</taxon>
        <taxon>Strongyloidea</taxon>
        <taxon>Heligmosomidae</taxon>
        <taxon>Heligmosomoides</taxon>
    </lineage>
</organism>
<dbReference type="OrthoDB" id="5817886at2759"/>
<dbReference type="EMBL" id="UZAH01003828">
    <property type="protein sequence ID" value="VDO25671.1"/>
    <property type="molecule type" value="Genomic_DNA"/>
</dbReference>
<accession>A0A3P7TVI3</accession>
<dbReference type="WBParaSite" id="HPBE_0000249101-mRNA-1">
    <property type="protein sequence ID" value="HPBE_0000249101-mRNA-1"/>
    <property type="gene ID" value="HPBE_0000249101"/>
</dbReference>
<protein>
    <submittedName>
        <fullName evidence="1 3">Uncharacterized protein</fullName>
    </submittedName>
</protein>